<sequence length="576" mass="63210">MPEFAPRDDNEATPNRLRILVEASRQFNTSLDHETVLQKIADSLVHGFADWCSVGMADVATDGNVRVHRLATAHADPEQLARGKALAQQEGSAATASYLRVMRTGQSEYYPEVTEEMLRAGVENPELLQEYLSLRICSLMMVPMTARGRTFGVIALVTTADSNRIFTESDLTLAEDLAQRAAVAIDNARLLREAREATRIQEEAMALHLQAEERLSLLADAASSLIGSLHLSDLVSGILSLSERLFDADAYALWRRGGDGVWRMASQSGLSEAFVRSQVPTGGHPAPTEPVIIEDVALDERMAPRLEVLRGEGVQALLVLPLILHGEPTGTFVFYYRRRQKFEPLEVRVASALGNLAASAITTVELYEEQNRLRAAAEQEVAERKRVEQENTRLLREARAAANQQRKFLRDVLASVTEGKLHLCATAGDLPRRSTPHLPPVALVAETISQLRRQAITASEHTHLPEDRAQDLVTAVSEVAMNAVVHGGGGSGAVCVSRSGTLQVWIEDQGKGINMDRLPLATLERGFTTAGTLGYGFWLVLNTVDRVWLLTGPTGTTVVLEMDRQKPLPSWRQKLS</sequence>
<keyword evidence="1" id="KW-0378">Hydrolase</keyword>
<dbReference type="SUPFAM" id="SSF55781">
    <property type="entry name" value="GAF domain-like"/>
    <property type="match status" value="2"/>
</dbReference>
<dbReference type="OrthoDB" id="118142at2"/>
<dbReference type="Gene3D" id="3.30.450.40">
    <property type="match status" value="2"/>
</dbReference>
<dbReference type="Pfam" id="PF13581">
    <property type="entry name" value="HATPase_c_2"/>
    <property type="match status" value="1"/>
</dbReference>
<reference evidence="2 3" key="1">
    <citation type="journal article" date="2019" name="Int. J. Syst. Evol. Microbiol.">
        <title>Capsulimonas corticalis gen. nov., sp. nov., an aerobic capsulated bacterium, of a novel bacterial order, Capsulimonadales ord. nov., of the class Armatimonadia of the phylum Armatimonadetes.</title>
        <authorList>
            <person name="Li J."/>
            <person name="Kudo C."/>
            <person name="Tonouchi A."/>
        </authorList>
    </citation>
    <scope>NUCLEOTIDE SEQUENCE [LARGE SCALE GENOMIC DNA]</scope>
    <source>
        <strain evidence="2 3">AX-7</strain>
    </source>
</reference>
<protein>
    <submittedName>
        <fullName evidence="2">Uncharacterized protein</fullName>
    </submittedName>
</protein>
<dbReference type="RefSeq" id="WP_119320114.1">
    <property type="nucleotide sequence ID" value="NZ_AP025739.1"/>
</dbReference>
<dbReference type="KEGG" id="ccot:CCAX7_002180"/>
<dbReference type="EMBL" id="AP025739">
    <property type="protein sequence ID" value="BDI28167.1"/>
    <property type="molecule type" value="Genomic_DNA"/>
</dbReference>
<dbReference type="GO" id="GO:0016791">
    <property type="term" value="F:phosphatase activity"/>
    <property type="evidence" value="ECO:0007669"/>
    <property type="project" value="TreeGrafter"/>
</dbReference>
<dbReference type="InterPro" id="IPR029016">
    <property type="entry name" value="GAF-like_dom_sf"/>
</dbReference>
<dbReference type="PANTHER" id="PTHR43156:SF2">
    <property type="entry name" value="STAGE II SPORULATION PROTEIN E"/>
    <property type="match status" value="1"/>
</dbReference>
<dbReference type="InterPro" id="IPR003018">
    <property type="entry name" value="GAF"/>
</dbReference>
<dbReference type="PANTHER" id="PTHR43156">
    <property type="entry name" value="STAGE II SPORULATION PROTEIN E-RELATED"/>
    <property type="match status" value="1"/>
</dbReference>
<name>A0A402CRU8_9BACT</name>
<dbReference type="InterPro" id="IPR052016">
    <property type="entry name" value="Bact_Sigma-Reg"/>
</dbReference>
<dbReference type="Proteomes" id="UP000287394">
    <property type="component" value="Chromosome"/>
</dbReference>
<dbReference type="AlphaFoldDB" id="A0A402CRU8"/>
<accession>A0A402CRU8</accession>
<dbReference type="Pfam" id="PF13185">
    <property type="entry name" value="GAF_2"/>
    <property type="match status" value="1"/>
</dbReference>
<dbReference type="SUPFAM" id="SSF55874">
    <property type="entry name" value="ATPase domain of HSP90 chaperone/DNA topoisomerase II/histidine kinase"/>
    <property type="match status" value="1"/>
</dbReference>
<dbReference type="Gene3D" id="3.30.565.10">
    <property type="entry name" value="Histidine kinase-like ATPase, C-terminal domain"/>
    <property type="match status" value="1"/>
</dbReference>
<proteinExistence type="predicted"/>
<evidence type="ECO:0000313" key="3">
    <source>
        <dbReference type="Proteomes" id="UP000287394"/>
    </source>
</evidence>
<keyword evidence="3" id="KW-1185">Reference proteome</keyword>
<evidence type="ECO:0000313" key="2">
    <source>
        <dbReference type="EMBL" id="BDI28167.1"/>
    </source>
</evidence>
<dbReference type="InterPro" id="IPR036890">
    <property type="entry name" value="HATPase_C_sf"/>
</dbReference>
<evidence type="ECO:0000256" key="1">
    <source>
        <dbReference type="ARBA" id="ARBA00022801"/>
    </source>
</evidence>
<dbReference type="InterPro" id="IPR003594">
    <property type="entry name" value="HATPase_dom"/>
</dbReference>
<organism evidence="2 3">
    <name type="scientific">Capsulimonas corticalis</name>
    <dbReference type="NCBI Taxonomy" id="2219043"/>
    <lineage>
        <taxon>Bacteria</taxon>
        <taxon>Bacillati</taxon>
        <taxon>Armatimonadota</taxon>
        <taxon>Armatimonadia</taxon>
        <taxon>Capsulimonadales</taxon>
        <taxon>Capsulimonadaceae</taxon>
        <taxon>Capsulimonas</taxon>
    </lineage>
</organism>
<dbReference type="Pfam" id="PF01590">
    <property type="entry name" value="GAF"/>
    <property type="match status" value="1"/>
</dbReference>
<gene>
    <name evidence="2" type="ORF">CCAX7_002180</name>
</gene>
<dbReference type="SMART" id="SM00065">
    <property type="entry name" value="GAF"/>
    <property type="match status" value="2"/>
</dbReference>